<dbReference type="InterPro" id="IPR009057">
    <property type="entry name" value="Homeodomain-like_sf"/>
</dbReference>
<feature type="DNA-binding region" description="H-T-H motif" evidence="4">
    <location>
        <begin position="43"/>
        <end position="62"/>
    </location>
</feature>
<dbReference type="InterPro" id="IPR050109">
    <property type="entry name" value="HTH-type_TetR-like_transc_reg"/>
</dbReference>
<evidence type="ECO:0000256" key="3">
    <source>
        <dbReference type="ARBA" id="ARBA00023163"/>
    </source>
</evidence>
<name>A0ABP5E525_9PSEU</name>
<dbReference type="EMBL" id="BAAANN010000057">
    <property type="protein sequence ID" value="GAA1991086.1"/>
    <property type="molecule type" value="Genomic_DNA"/>
</dbReference>
<dbReference type="PANTHER" id="PTHR30055">
    <property type="entry name" value="HTH-TYPE TRANSCRIPTIONAL REGULATOR RUTR"/>
    <property type="match status" value="1"/>
</dbReference>
<evidence type="ECO:0000256" key="4">
    <source>
        <dbReference type="PROSITE-ProRule" id="PRU00335"/>
    </source>
</evidence>
<sequence>MLMTPPPESVSRRERPAKPALSRDGIVATAMAVLRAEGLERVTMRRLAKELDTGPMSLYVYVRDIQELHAAVLDELLAEVDLTPVAASGDWRDRLWTVLLSYIDVLAAQPILAKLALVVRLSGPRYLALVDGVLGLLLAGGVEPARAAWAVDLLLQFATTTATEQGTRWAESRTGADQEELVQAVRTADATRYPHIAAVRESLLSGHGARWRWGYDVLLSGTVAVPVPEQNPLETTNE</sequence>
<accession>A0ABP5E525</accession>
<keyword evidence="7" id="KW-1185">Reference proteome</keyword>
<evidence type="ECO:0000259" key="5">
    <source>
        <dbReference type="PROSITE" id="PS50977"/>
    </source>
</evidence>
<dbReference type="InterPro" id="IPR004111">
    <property type="entry name" value="Repressor_TetR_C"/>
</dbReference>
<dbReference type="InterPro" id="IPR001647">
    <property type="entry name" value="HTH_TetR"/>
</dbReference>
<dbReference type="Proteomes" id="UP001501116">
    <property type="component" value="Unassembled WGS sequence"/>
</dbReference>
<dbReference type="Pfam" id="PF00440">
    <property type="entry name" value="TetR_N"/>
    <property type="match status" value="1"/>
</dbReference>
<evidence type="ECO:0000256" key="1">
    <source>
        <dbReference type="ARBA" id="ARBA00023015"/>
    </source>
</evidence>
<evidence type="ECO:0000256" key="2">
    <source>
        <dbReference type="ARBA" id="ARBA00023125"/>
    </source>
</evidence>
<dbReference type="SUPFAM" id="SSF48498">
    <property type="entry name" value="Tetracyclin repressor-like, C-terminal domain"/>
    <property type="match status" value="1"/>
</dbReference>
<feature type="domain" description="HTH tetR-type" evidence="5">
    <location>
        <begin position="20"/>
        <end position="80"/>
    </location>
</feature>
<dbReference type="Pfam" id="PF02909">
    <property type="entry name" value="TetR_C_1"/>
    <property type="match status" value="1"/>
</dbReference>
<gene>
    <name evidence="6" type="ORF">GCM10009754_82000</name>
</gene>
<dbReference type="InterPro" id="IPR036271">
    <property type="entry name" value="Tet_transcr_reg_TetR-rel_C_sf"/>
</dbReference>
<organism evidence="6 7">
    <name type="scientific">Amycolatopsis minnesotensis</name>
    <dbReference type="NCBI Taxonomy" id="337894"/>
    <lineage>
        <taxon>Bacteria</taxon>
        <taxon>Bacillati</taxon>
        <taxon>Actinomycetota</taxon>
        <taxon>Actinomycetes</taxon>
        <taxon>Pseudonocardiales</taxon>
        <taxon>Pseudonocardiaceae</taxon>
        <taxon>Amycolatopsis</taxon>
    </lineage>
</organism>
<protein>
    <submittedName>
        <fullName evidence="6">TetR/AcrR family transcriptional regulator C-terminal domain-containing protein</fullName>
    </submittedName>
</protein>
<dbReference type="PROSITE" id="PS50977">
    <property type="entry name" value="HTH_TETR_2"/>
    <property type="match status" value="1"/>
</dbReference>
<evidence type="ECO:0000313" key="6">
    <source>
        <dbReference type="EMBL" id="GAA1991086.1"/>
    </source>
</evidence>
<proteinExistence type="predicted"/>
<dbReference type="PANTHER" id="PTHR30055:SF151">
    <property type="entry name" value="TRANSCRIPTIONAL REGULATORY PROTEIN"/>
    <property type="match status" value="1"/>
</dbReference>
<dbReference type="Gene3D" id="1.10.357.10">
    <property type="entry name" value="Tetracycline Repressor, domain 2"/>
    <property type="match status" value="1"/>
</dbReference>
<evidence type="ECO:0000313" key="7">
    <source>
        <dbReference type="Proteomes" id="UP001501116"/>
    </source>
</evidence>
<dbReference type="SUPFAM" id="SSF46689">
    <property type="entry name" value="Homeodomain-like"/>
    <property type="match status" value="1"/>
</dbReference>
<keyword evidence="2 4" id="KW-0238">DNA-binding</keyword>
<comment type="caution">
    <text evidence="6">The sequence shown here is derived from an EMBL/GenBank/DDBJ whole genome shotgun (WGS) entry which is preliminary data.</text>
</comment>
<keyword evidence="3" id="KW-0804">Transcription</keyword>
<reference evidence="7" key="1">
    <citation type="journal article" date="2019" name="Int. J. Syst. Evol. Microbiol.">
        <title>The Global Catalogue of Microorganisms (GCM) 10K type strain sequencing project: providing services to taxonomists for standard genome sequencing and annotation.</title>
        <authorList>
            <consortium name="The Broad Institute Genomics Platform"/>
            <consortium name="The Broad Institute Genome Sequencing Center for Infectious Disease"/>
            <person name="Wu L."/>
            <person name="Ma J."/>
        </authorList>
    </citation>
    <scope>NUCLEOTIDE SEQUENCE [LARGE SCALE GENOMIC DNA]</scope>
    <source>
        <strain evidence="7">JCM 14545</strain>
    </source>
</reference>
<keyword evidence="1" id="KW-0805">Transcription regulation</keyword>